<evidence type="ECO:0000256" key="4">
    <source>
        <dbReference type="ARBA" id="ARBA00022989"/>
    </source>
</evidence>
<accession>A0A1M5XIC3</accession>
<dbReference type="PIRSF" id="PIRSF028513">
    <property type="entry name" value="LptC"/>
    <property type="match status" value="1"/>
</dbReference>
<dbReference type="GO" id="GO:0015221">
    <property type="term" value="F:lipopolysaccharide transmembrane transporter activity"/>
    <property type="evidence" value="ECO:0007669"/>
    <property type="project" value="InterPro"/>
</dbReference>
<dbReference type="OrthoDB" id="5659892at2"/>
<dbReference type="Pfam" id="PF06835">
    <property type="entry name" value="LptC"/>
    <property type="match status" value="1"/>
</dbReference>
<comment type="function">
    <text evidence="6">Involved in the assembly of lipopolysaccharide (LPS). Required for the translocation of LPS from the inner membrane to the outer membrane. Facilitates the transfer of LPS from the inner membrane to the periplasmic protein LptA. Could be a docking site for LptA.</text>
</comment>
<dbReference type="GO" id="GO:0043165">
    <property type="term" value="P:Gram-negative-bacterium-type cell outer membrane assembly"/>
    <property type="evidence" value="ECO:0007669"/>
    <property type="project" value="UniProtKB-UniRule"/>
</dbReference>
<keyword evidence="4 6" id="KW-1133">Transmembrane helix</keyword>
<dbReference type="InterPro" id="IPR010664">
    <property type="entry name" value="LipoPS_assembly_LptC-rel"/>
</dbReference>
<dbReference type="PANTHER" id="PTHR37481">
    <property type="entry name" value="LIPOPOLYSACCHARIDE EXPORT SYSTEM PROTEIN LPTC"/>
    <property type="match status" value="1"/>
</dbReference>
<dbReference type="HAMAP" id="MF_01915">
    <property type="entry name" value="LPS_assembly_LptC"/>
    <property type="match status" value="1"/>
</dbReference>
<dbReference type="STRING" id="1216006.VA7868_01172"/>
<protein>
    <recommendedName>
        <fullName evidence="6 7">Lipopolysaccharide export system protein LptC</fullName>
    </recommendedName>
</protein>
<dbReference type="RefSeq" id="WP_073602934.1">
    <property type="nucleotide sequence ID" value="NZ_FQXZ01000012.1"/>
</dbReference>
<keyword evidence="9" id="KW-1185">Reference proteome</keyword>
<gene>
    <name evidence="6 8" type="primary">lptC</name>
    <name evidence="8" type="ORF">VA7868_01172</name>
</gene>
<dbReference type="GO" id="GO:0030288">
    <property type="term" value="C:outer membrane-bounded periplasmic space"/>
    <property type="evidence" value="ECO:0007669"/>
    <property type="project" value="TreeGrafter"/>
</dbReference>
<reference evidence="8 9" key="1">
    <citation type="submission" date="2016-11" db="EMBL/GenBank/DDBJ databases">
        <authorList>
            <person name="Jaros S."/>
            <person name="Januszkiewicz K."/>
            <person name="Wedrychowicz H."/>
        </authorList>
    </citation>
    <scope>NUCLEOTIDE SEQUENCE [LARGE SCALE GENOMIC DNA]</scope>
    <source>
        <strain evidence="8 9">CECT 7868</strain>
    </source>
</reference>
<feature type="transmembrane region" description="Helical" evidence="6">
    <location>
        <begin position="6"/>
        <end position="23"/>
    </location>
</feature>
<dbReference type="Gene3D" id="2.60.450.10">
    <property type="entry name" value="Lipopolysaccharide (LPS) transport protein A like domain"/>
    <property type="match status" value="1"/>
</dbReference>
<keyword evidence="3 6" id="KW-0812">Transmembrane</keyword>
<evidence type="ECO:0000313" key="8">
    <source>
        <dbReference type="EMBL" id="SHH99567.1"/>
    </source>
</evidence>
<comment type="similarity">
    <text evidence="6 7">Belongs to the LptC family.</text>
</comment>
<evidence type="ECO:0000256" key="3">
    <source>
        <dbReference type="ARBA" id="ARBA00022692"/>
    </source>
</evidence>
<organism evidence="8 9">
    <name type="scientific">Vibrio aerogenes CECT 7868</name>
    <dbReference type="NCBI Taxonomy" id="1216006"/>
    <lineage>
        <taxon>Bacteria</taxon>
        <taxon>Pseudomonadati</taxon>
        <taxon>Pseudomonadota</taxon>
        <taxon>Gammaproteobacteria</taxon>
        <taxon>Vibrionales</taxon>
        <taxon>Vibrionaceae</taxon>
        <taxon>Vibrio</taxon>
    </lineage>
</organism>
<comment type="subunit">
    <text evidence="6">Component of the lipopolysaccharide transport and assembly complex. Interacts with LptA and the LptBFG transporter complex.</text>
</comment>
<comment type="subcellular location">
    <subcellularLocation>
        <location evidence="6">Cell inner membrane</location>
        <topology evidence="6">Single-pass membrane protein</topology>
    </subcellularLocation>
</comment>
<dbReference type="NCBIfam" id="TIGR04409">
    <property type="entry name" value="LptC_YrbK"/>
    <property type="match status" value="1"/>
</dbReference>
<dbReference type="InterPro" id="IPR052363">
    <property type="entry name" value="LPS_export_LptC"/>
</dbReference>
<proteinExistence type="inferred from homology"/>
<keyword evidence="2 6" id="KW-0997">Cell inner membrane</keyword>
<dbReference type="PANTHER" id="PTHR37481:SF1">
    <property type="entry name" value="LIPOPOLYSACCHARIDE EXPORT SYSTEM PROTEIN LPTC"/>
    <property type="match status" value="1"/>
</dbReference>
<dbReference type="GO" id="GO:0005886">
    <property type="term" value="C:plasma membrane"/>
    <property type="evidence" value="ECO:0007669"/>
    <property type="project" value="UniProtKB-SubCell"/>
</dbReference>
<evidence type="ECO:0000313" key="9">
    <source>
        <dbReference type="Proteomes" id="UP000184608"/>
    </source>
</evidence>
<comment type="function">
    <text evidence="7">Required for the translocation of lipopolysaccharide (LPS) from the inner membrane to the outer membrane.</text>
</comment>
<dbReference type="AlphaFoldDB" id="A0A1M5XIC3"/>
<dbReference type="InterPro" id="IPR026265">
    <property type="entry name" value="LptC"/>
</dbReference>
<name>A0A1M5XIC3_9VIBR</name>
<keyword evidence="5 6" id="KW-0472">Membrane</keyword>
<evidence type="ECO:0000256" key="6">
    <source>
        <dbReference type="HAMAP-Rule" id="MF_01915"/>
    </source>
</evidence>
<evidence type="ECO:0000256" key="5">
    <source>
        <dbReference type="ARBA" id="ARBA00023136"/>
    </source>
</evidence>
<keyword evidence="1 6" id="KW-1003">Cell membrane</keyword>
<evidence type="ECO:0000256" key="1">
    <source>
        <dbReference type="ARBA" id="ARBA00022475"/>
    </source>
</evidence>
<dbReference type="Proteomes" id="UP000184608">
    <property type="component" value="Unassembled WGS sequence"/>
</dbReference>
<evidence type="ECO:0000256" key="2">
    <source>
        <dbReference type="ARBA" id="ARBA00022519"/>
    </source>
</evidence>
<sequence length="187" mass="21477">MSLSRVMYILLFFVICWSAYYLLDNYDAADIQVTPNLELPMFSGDRISNISYDAQGVRNHIITAVHLDYYSRSGNTIFESPTLRVYRDGDQLEWEITAQRGILTKNKVLTLYDRVLAKNLLEDSSFDEMSTARLSIQLGNRDFWTETPVRLNGDQFEITGQAMKGNFSNHSALLYNHVQGKYENIAP</sequence>
<evidence type="ECO:0000256" key="7">
    <source>
        <dbReference type="PIRNR" id="PIRNR028513"/>
    </source>
</evidence>
<dbReference type="EMBL" id="FQXZ01000012">
    <property type="protein sequence ID" value="SHH99567.1"/>
    <property type="molecule type" value="Genomic_DNA"/>
</dbReference>
<dbReference type="GO" id="GO:0017089">
    <property type="term" value="F:glycolipid transfer activity"/>
    <property type="evidence" value="ECO:0007669"/>
    <property type="project" value="TreeGrafter"/>
</dbReference>